<dbReference type="InterPro" id="IPR002931">
    <property type="entry name" value="Transglutaminase-like"/>
</dbReference>
<organism evidence="2 3">
    <name type="scientific">Akkermansia glycaniphila</name>
    <dbReference type="NCBI Taxonomy" id="1679444"/>
    <lineage>
        <taxon>Bacteria</taxon>
        <taxon>Pseudomonadati</taxon>
        <taxon>Verrucomicrobiota</taxon>
        <taxon>Verrucomicrobiia</taxon>
        <taxon>Verrucomicrobiales</taxon>
        <taxon>Akkermansiaceae</taxon>
        <taxon>Akkermansia</taxon>
    </lineage>
</organism>
<dbReference type="PANTHER" id="PTHR33490:SF3">
    <property type="entry name" value="CONSERVED INTEGRAL MEMBRANE PROTEIN"/>
    <property type="match status" value="1"/>
</dbReference>
<dbReference type="SUPFAM" id="SSF54001">
    <property type="entry name" value="Cysteine proteinases"/>
    <property type="match status" value="1"/>
</dbReference>
<dbReference type="AlphaFoldDB" id="A0A1C7PHT4"/>
<dbReference type="Proteomes" id="UP000176204">
    <property type="component" value="Chromosome I"/>
</dbReference>
<feature type="domain" description="Transglutaminase-like" evidence="1">
    <location>
        <begin position="65"/>
        <end position="129"/>
    </location>
</feature>
<dbReference type="PATRIC" id="fig|1679444.3.peg.2203"/>
<dbReference type="RefSeq" id="WP_067773638.1">
    <property type="nucleotide sequence ID" value="NZ_LIGX01000013.1"/>
</dbReference>
<evidence type="ECO:0000313" key="2">
    <source>
        <dbReference type="EMBL" id="SEH79503.1"/>
    </source>
</evidence>
<dbReference type="EMBL" id="LT629973">
    <property type="protein sequence ID" value="SEH79503.1"/>
    <property type="molecule type" value="Genomic_DNA"/>
</dbReference>
<dbReference type="Gene3D" id="3.10.620.30">
    <property type="match status" value="1"/>
</dbReference>
<sequence>MDAFLKECTYVDFHSDSVRRKADELFPSCMDDVDKARVAFEFVRDGIPHSFDIRAERVTARASDVLRYGTGICHAKANLLAALLRSQGIPAGFCFQHITLADDDRRGYCLHGYNAVFLQGRWIRVDARGNRTGINARFSLGEPVLAFENRPQYDEYAFPGIFAVPDTVTMEMLDRAGSLLDVVFGLPDKLSVQPAVTE</sequence>
<protein>
    <submittedName>
        <fullName evidence="2">Transglutaminase-like</fullName>
    </submittedName>
</protein>
<dbReference type="KEGG" id="agl:PYTT_0801"/>
<dbReference type="SMART" id="SM00460">
    <property type="entry name" value="TGc"/>
    <property type="match status" value="1"/>
</dbReference>
<proteinExistence type="predicted"/>
<reference evidence="3" key="1">
    <citation type="submission" date="2016-09" db="EMBL/GenBank/DDBJ databases">
        <authorList>
            <person name="Koehorst J."/>
        </authorList>
    </citation>
    <scope>NUCLEOTIDE SEQUENCE [LARGE SCALE GENOMIC DNA]</scope>
</reference>
<dbReference type="STRING" id="1679444.PYTT_0801"/>
<dbReference type="OrthoDB" id="5296450at2"/>
<dbReference type="PANTHER" id="PTHR33490">
    <property type="entry name" value="BLR5614 PROTEIN-RELATED"/>
    <property type="match status" value="1"/>
</dbReference>
<name>A0A1C7PHT4_9BACT</name>
<gene>
    <name evidence="2" type="ORF">PYTT_0801</name>
</gene>
<accession>A0A1C7PHT4</accession>
<dbReference type="InterPro" id="IPR038765">
    <property type="entry name" value="Papain-like_cys_pep_sf"/>
</dbReference>
<evidence type="ECO:0000313" key="3">
    <source>
        <dbReference type="Proteomes" id="UP000176204"/>
    </source>
</evidence>
<keyword evidence="3" id="KW-1185">Reference proteome</keyword>
<evidence type="ECO:0000259" key="1">
    <source>
        <dbReference type="SMART" id="SM00460"/>
    </source>
</evidence>
<dbReference type="Pfam" id="PF01841">
    <property type="entry name" value="Transglut_core"/>
    <property type="match status" value="1"/>
</dbReference>